<dbReference type="InterPro" id="IPR000504">
    <property type="entry name" value="RRM_dom"/>
</dbReference>
<feature type="non-terminal residue" evidence="5">
    <location>
        <position position="575"/>
    </location>
</feature>
<dbReference type="FunFam" id="3.30.70.330:FF:000116">
    <property type="entry name" value="Putative ribonucleoprotein PTB-binding 1"/>
    <property type="match status" value="1"/>
</dbReference>
<dbReference type="CDD" id="cd12666">
    <property type="entry name" value="RRM2_RAVER2"/>
    <property type="match status" value="1"/>
</dbReference>
<comment type="caution">
    <text evidence="5">The sequence shown here is derived from an EMBL/GenBank/DDBJ whole genome shotgun (WGS) entry which is preliminary data.</text>
</comment>
<dbReference type="AlphaFoldDB" id="A0A7L4F768"/>
<dbReference type="InterPro" id="IPR034636">
    <property type="entry name" value="RAVER2_RRM2"/>
</dbReference>
<sequence length="575" mass="62140">AFVTLLNGEQAQSAIRKFHQYSLRGKEISVQLQPTDALLCITNLPISFTLEEFEELVRAYGNVERCFLVYNEVTGHSKGYGFVEYMKKDSAAKARLELLGKQLDESTLFAQWMDVNQLTTNLIHSKCLCVDKFQKDYADSKELIQAFSLKYKPVFCQFAQDEDSFIGDFAVVEYETAEQAEKVREATDGMVIKGRRIQVSYCAPGAPGRSTLAALIAAQRMMRNNRKGLLPEPNPVQIMKSLNNPAMLQMLLQPQLRGHAVKPAVLGASAGLPHLINSAVGPPFLQLNKVHQGSILGSTSNLLLQSPAHLPIPQQQLMKIENLQANSKPGLLGEPPTMLLQTVLGIGVMPSVSSGMAARGEALKLQAAAAGMGMLPFFPNQHIVGPALPGQNNAPDKQPATEAVGSGSQPYHQTLTNLPAGALRAGHAKPPNQLKNTDANLGTPLKKQTSLLGEPPKEIRLSTNPYLNLASVLPGICLPAIASKASSPPQQTGLPNSVVDAAVSQGTTSQHAMENYFSYPQQHGEYTQVAPPRSEKRGSSYLIPSPDPGPEVLAPQTPGSAARYAESSLKKKRVY</sequence>
<dbReference type="SMART" id="SM00360">
    <property type="entry name" value="RRM"/>
    <property type="match status" value="2"/>
</dbReference>
<keyword evidence="1 2" id="KW-0694">RNA-binding</keyword>
<dbReference type="InterPro" id="IPR012677">
    <property type="entry name" value="Nucleotide-bd_a/b_plait_sf"/>
</dbReference>
<dbReference type="CDD" id="cd12668">
    <property type="entry name" value="RRM3_RAVER2"/>
    <property type="match status" value="1"/>
</dbReference>
<dbReference type="FunFam" id="3.30.70.330:FF:000100">
    <property type="entry name" value="Putative ribonucleoprotein PTB-binding 1"/>
    <property type="match status" value="1"/>
</dbReference>
<name>A0A7L4F768_9COLU</name>
<gene>
    <name evidence="5" type="primary">Raver2</name>
    <name evidence="5" type="ORF">ALOBEC_R14201</name>
</gene>
<dbReference type="Pfam" id="PF00076">
    <property type="entry name" value="RRM_1"/>
    <property type="match status" value="2"/>
</dbReference>
<reference evidence="5 6" key="1">
    <citation type="submission" date="2020-02" db="EMBL/GenBank/DDBJ databases">
        <title>Bird 10,000 Genomes (B10K) Project - Family phase.</title>
        <authorList>
            <person name="Zhang G."/>
        </authorList>
    </citation>
    <scope>NUCLEOTIDE SEQUENCE [LARGE SCALE GENOMIC DNA]</scope>
    <source>
        <strain evidence="5">B10K-DU-006-06</strain>
    </source>
</reference>
<feature type="domain" description="RRM" evidence="4">
    <location>
        <begin position="37"/>
        <end position="115"/>
    </location>
</feature>
<accession>A0A7L4F768</accession>
<evidence type="ECO:0000256" key="1">
    <source>
        <dbReference type="ARBA" id="ARBA00022884"/>
    </source>
</evidence>
<dbReference type="OrthoDB" id="639027at2759"/>
<dbReference type="GO" id="GO:0003723">
    <property type="term" value="F:RNA binding"/>
    <property type="evidence" value="ECO:0007669"/>
    <property type="project" value="UniProtKB-UniRule"/>
</dbReference>
<evidence type="ECO:0000259" key="4">
    <source>
        <dbReference type="PROSITE" id="PS50102"/>
    </source>
</evidence>
<dbReference type="InterPro" id="IPR035979">
    <property type="entry name" value="RBD_domain_sf"/>
</dbReference>
<feature type="region of interest" description="Disordered" evidence="3">
    <location>
        <begin position="386"/>
        <end position="414"/>
    </location>
</feature>
<dbReference type="PANTHER" id="PTHR23189">
    <property type="entry name" value="RNA RECOGNITION MOTIF-CONTAINING"/>
    <property type="match status" value="1"/>
</dbReference>
<keyword evidence="6" id="KW-1185">Reference proteome</keyword>
<dbReference type="InterPro" id="IPR047942">
    <property type="entry name" value="RAVER2_RRM3"/>
</dbReference>
<evidence type="ECO:0000256" key="2">
    <source>
        <dbReference type="PROSITE-ProRule" id="PRU00176"/>
    </source>
</evidence>
<protein>
    <submittedName>
        <fullName evidence="5">RAVR2 protein</fullName>
    </submittedName>
</protein>
<evidence type="ECO:0000256" key="3">
    <source>
        <dbReference type="SAM" id="MobiDB-lite"/>
    </source>
</evidence>
<dbReference type="PROSITE" id="PS50102">
    <property type="entry name" value="RRM"/>
    <property type="match status" value="1"/>
</dbReference>
<evidence type="ECO:0000313" key="5">
    <source>
        <dbReference type="EMBL" id="NXW81873.1"/>
    </source>
</evidence>
<proteinExistence type="predicted"/>
<feature type="region of interest" description="Disordered" evidence="3">
    <location>
        <begin position="527"/>
        <end position="575"/>
    </location>
</feature>
<dbReference type="Proteomes" id="UP000541332">
    <property type="component" value="Unassembled WGS sequence"/>
</dbReference>
<feature type="non-terminal residue" evidence="5">
    <location>
        <position position="1"/>
    </location>
</feature>
<dbReference type="Gene3D" id="3.30.70.330">
    <property type="match status" value="3"/>
</dbReference>
<organism evidence="5 6">
    <name type="scientific">Pampusana beccarii</name>
    <name type="common">Western bronze ground-dove</name>
    <dbReference type="NCBI Taxonomy" id="2953425"/>
    <lineage>
        <taxon>Eukaryota</taxon>
        <taxon>Metazoa</taxon>
        <taxon>Chordata</taxon>
        <taxon>Craniata</taxon>
        <taxon>Vertebrata</taxon>
        <taxon>Euteleostomi</taxon>
        <taxon>Archelosauria</taxon>
        <taxon>Archosauria</taxon>
        <taxon>Dinosauria</taxon>
        <taxon>Saurischia</taxon>
        <taxon>Theropoda</taxon>
        <taxon>Coelurosauria</taxon>
        <taxon>Aves</taxon>
        <taxon>Neognathae</taxon>
        <taxon>Neoaves</taxon>
        <taxon>Columbimorphae</taxon>
        <taxon>Columbiformes</taxon>
        <taxon>Columbidae</taxon>
        <taxon>Pampusana</taxon>
    </lineage>
</organism>
<dbReference type="SUPFAM" id="SSF54928">
    <property type="entry name" value="RNA-binding domain, RBD"/>
    <property type="match status" value="2"/>
</dbReference>
<dbReference type="EMBL" id="VWYH01000403">
    <property type="protein sequence ID" value="NXW81873.1"/>
    <property type="molecule type" value="Genomic_DNA"/>
</dbReference>
<evidence type="ECO:0000313" key="6">
    <source>
        <dbReference type="Proteomes" id="UP000541332"/>
    </source>
</evidence>